<dbReference type="EMBL" id="OB795558">
    <property type="protein sequence ID" value="CAD7432404.1"/>
    <property type="molecule type" value="Genomic_DNA"/>
</dbReference>
<accession>A0A7R9EG70</accession>
<dbReference type="InterPro" id="IPR010911">
    <property type="entry name" value="Rab_BD"/>
</dbReference>
<dbReference type="GO" id="GO:0006886">
    <property type="term" value="P:intracellular protein transport"/>
    <property type="evidence" value="ECO:0007669"/>
    <property type="project" value="InterPro"/>
</dbReference>
<evidence type="ECO:0000259" key="1">
    <source>
        <dbReference type="PROSITE" id="PS50916"/>
    </source>
</evidence>
<sequence>MFLLYSCRRAEFPSFYDSVMVMNPTTQMPCPSSSVADGLSTGWSVKTHRTRIQGNQNTSLSEQEQDVIKQVIMRAEALEVNEQERVSQMVGVLMLFFFGDFEHLILLQISVWLYDLGYAQSIFLVVKYVSLDLQYERDQQLRV</sequence>
<feature type="domain" description="RabBD" evidence="1">
    <location>
        <begin position="54"/>
        <end position="116"/>
    </location>
</feature>
<evidence type="ECO:0000313" key="2">
    <source>
        <dbReference type="EMBL" id="CAD7432404.1"/>
    </source>
</evidence>
<dbReference type="GO" id="GO:0031267">
    <property type="term" value="F:small GTPase binding"/>
    <property type="evidence" value="ECO:0007669"/>
    <property type="project" value="InterPro"/>
</dbReference>
<dbReference type="AlphaFoldDB" id="A0A7R9EG70"/>
<proteinExistence type="predicted"/>
<dbReference type="PROSITE" id="PS50916">
    <property type="entry name" value="RABBD"/>
    <property type="match status" value="1"/>
</dbReference>
<name>A0A7R9EG70_9NEOP</name>
<reference evidence="2" key="1">
    <citation type="submission" date="2020-11" db="EMBL/GenBank/DDBJ databases">
        <authorList>
            <person name="Tran Van P."/>
        </authorList>
    </citation>
    <scope>NUCLEOTIDE SEQUENCE</scope>
</reference>
<organism evidence="2">
    <name type="scientific">Timema monikensis</name>
    <dbReference type="NCBI Taxonomy" id="170555"/>
    <lineage>
        <taxon>Eukaryota</taxon>
        <taxon>Metazoa</taxon>
        <taxon>Ecdysozoa</taxon>
        <taxon>Arthropoda</taxon>
        <taxon>Hexapoda</taxon>
        <taxon>Insecta</taxon>
        <taxon>Pterygota</taxon>
        <taxon>Neoptera</taxon>
        <taxon>Polyneoptera</taxon>
        <taxon>Phasmatodea</taxon>
        <taxon>Timematodea</taxon>
        <taxon>Timematoidea</taxon>
        <taxon>Timematidae</taxon>
        <taxon>Timema</taxon>
    </lineage>
</organism>
<protein>
    <recommendedName>
        <fullName evidence="1">RabBD domain-containing protein</fullName>
    </recommendedName>
</protein>
<gene>
    <name evidence="2" type="ORF">TMSB3V08_LOCUS9113</name>
</gene>